<keyword evidence="2" id="KW-0472">Membrane</keyword>
<keyword evidence="4" id="KW-1185">Reference proteome</keyword>
<sequence>TPPPAAPGEQQGAAERRTGGTPAGAGAGDAASTTGSVGSRGGALPPESGGSDAITSLRDLRELPELRRRFDRRTLALIATAVVIAVVVVVAVVATVASGEGSDGNEAKNGSSSSDGAKGGQDDKGDSGDSDKGGKDGKGDSGDKDAADRSGKQKNGGSALPDGYRKVTDKRFRFAMAMPKGWQRTGIAGANSGGKYGPAGGGSPKIQVDFNDSPLASAASAWRGLEPAVKGASSGYRPLGIAKTDWRDYPTVADWQFLRKENGEKVRVLNRGFKVDGDHGYAIMITCKASEWQSKQCTTLRETAFKTFKPVG</sequence>
<accession>A0A6G4XA74</accession>
<evidence type="ECO:0000313" key="4">
    <source>
        <dbReference type="Proteomes" id="UP000477722"/>
    </source>
</evidence>
<protein>
    <submittedName>
        <fullName evidence="3">Serine/threonine protein kinase</fullName>
    </submittedName>
</protein>
<reference evidence="3 4" key="1">
    <citation type="submission" date="2020-02" db="EMBL/GenBank/DDBJ databases">
        <title>Whole-genome analyses of novel actinobacteria.</title>
        <authorList>
            <person name="Sahin N."/>
            <person name="Tatar D."/>
        </authorList>
    </citation>
    <scope>NUCLEOTIDE SEQUENCE [LARGE SCALE GENOMIC DNA]</scope>
    <source>
        <strain evidence="3 4">SB3404</strain>
    </source>
</reference>
<feature type="region of interest" description="Disordered" evidence="1">
    <location>
        <begin position="1"/>
        <end position="56"/>
    </location>
</feature>
<comment type="caution">
    <text evidence="3">The sequence shown here is derived from an EMBL/GenBank/DDBJ whole genome shotgun (WGS) entry which is preliminary data.</text>
</comment>
<feature type="compositionally biased region" description="Basic and acidic residues" evidence="1">
    <location>
        <begin position="120"/>
        <end position="151"/>
    </location>
</feature>
<proteinExistence type="predicted"/>
<evidence type="ECO:0000256" key="1">
    <source>
        <dbReference type="SAM" id="MobiDB-lite"/>
    </source>
</evidence>
<evidence type="ECO:0000313" key="3">
    <source>
        <dbReference type="EMBL" id="NGO73760.1"/>
    </source>
</evidence>
<keyword evidence="2" id="KW-1133">Transmembrane helix</keyword>
<dbReference type="AlphaFoldDB" id="A0A6G4XA74"/>
<feature type="transmembrane region" description="Helical" evidence="2">
    <location>
        <begin position="75"/>
        <end position="97"/>
    </location>
</feature>
<name>A0A6G4XA74_9ACTN</name>
<dbReference type="EMBL" id="JAAKZZ010000884">
    <property type="protein sequence ID" value="NGO73760.1"/>
    <property type="molecule type" value="Genomic_DNA"/>
</dbReference>
<keyword evidence="3" id="KW-0808">Transferase</keyword>
<organism evidence="3 4">
    <name type="scientific">Streptomyces boncukensis</name>
    <dbReference type="NCBI Taxonomy" id="2711219"/>
    <lineage>
        <taxon>Bacteria</taxon>
        <taxon>Bacillati</taxon>
        <taxon>Actinomycetota</taxon>
        <taxon>Actinomycetes</taxon>
        <taxon>Kitasatosporales</taxon>
        <taxon>Streptomycetaceae</taxon>
        <taxon>Streptomyces</taxon>
    </lineage>
</organism>
<keyword evidence="3" id="KW-0723">Serine/threonine-protein kinase</keyword>
<dbReference type="Proteomes" id="UP000477722">
    <property type="component" value="Unassembled WGS sequence"/>
</dbReference>
<dbReference type="GO" id="GO:0004674">
    <property type="term" value="F:protein serine/threonine kinase activity"/>
    <property type="evidence" value="ECO:0007669"/>
    <property type="project" value="UniProtKB-KW"/>
</dbReference>
<feature type="non-terminal residue" evidence="3">
    <location>
        <position position="1"/>
    </location>
</feature>
<feature type="region of interest" description="Disordered" evidence="1">
    <location>
        <begin position="99"/>
        <end position="164"/>
    </location>
</feature>
<keyword evidence="3" id="KW-0418">Kinase</keyword>
<keyword evidence="2" id="KW-0812">Transmembrane</keyword>
<evidence type="ECO:0000256" key="2">
    <source>
        <dbReference type="SAM" id="Phobius"/>
    </source>
</evidence>
<gene>
    <name evidence="3" type="ORF">G5C65_36685</name>
</gene>